<evidence type="ECO:0000313" key="3">
    <source>
        <dbReference type="Proteomes" id="UP001302602"/>
    </source>
</evidence>
<feature type="compositionally biased region" description="Low complexity" evidence="1">
    <location>
        <begin position="412"/>
        <end position="422"/>
    </location>
</feature>
<dbReference type="GeneID" id="87830145"/>
<sequence>MGDSAPIDPRIELAGLFDNRRCPNLALIVRRTSSIRVVNPAAYINALDSYSDFLNSMEHSIGALVDERDDTTSRGKVAEANFQTIAKERDFLKKVIEQQHKLLEEMRSLSAMSSGKNKKRLAADPPSKFDARDGTYHKIQESYEIWESKIIGVFDRDLDYFDTPKLRIGYIADQCDGKAFQFISDHVTAFRRNPDDPNLKFNDWQAMLKFMRNQYPDIFFQKNRNYWSWKQELDELFVKAKKTPEQKVDLLKTRVNDKINDMFVTLDVPPRDNDYEGGSKKADRFARNLEHRDYLAKLEKSALHSQNNLTQNPRTRLLPAPADTGDPMDLSAAQYSSPRLPQEVLDYRRATGVCLACGEPGYAKSAHRYDPQANPHPLPMSQRTAQSSNFGSHSRGRENFTPSPQGRGGFRGNSSSSRGRSSYTTQPRPQVYQP</sequence>
<gene>
    <name evidence="2" type="ORF">N657DRAFT_647729</name>
</gene>
<comment type="caution">
    <text evidence="2">The sequence shown here is derived from an EMBL/GenBank/DDBJ whole genome shotgun (WGS) entry which is preliminary data.</text>
</comment>
<organism evidence="2 3">
    <name type="scientific">Parathielavia appendiculata</name>
    <dbReference type="NCBI Taxonomy" id="2587402"/>
    <lineage>
        <taxon>Eukaryota</taxon>
        <taxon>Fungi</taxon>
        <taxon>Dikarya</taxon>
        <taxon>Ascomycota</taxon>
        <taxon>Pezizomycotina</taxon>
        <taxon>Sordariomycetes</taxon>
        <taxon>Sordariomycetidae</taxon>
        <taxon>Sordariales</taxon>
        <taxon>Chaetomiaceae</taxon>
        <taxon>Parathielavia</taxon>
    </lineage>
</organism>
<dbReference type="AlphaFoldDB" id="A0AAN6TWM5"/>
<feature type="compositionally biased region" description="Polar residues" evidence="1">
    <location>
        <begin position="381"/>
        <end position="392"/>
    </location>
</feature>
<feature type="compositionally biased region" description="Polar residues" evidence="1">
    <location>
        <begin position="304"/>
        <end position="314"/>
    </location>
</feature>
<dbReference type="EMBL" id="MU853233">
    <property type="protein sequence ID" value="KAK4121555.1"/>
    <property type="molecule type" value="Genomic_DNA"/>
</dbReference>
<proteinExistence type="predicted"/>
<protein>
    <submittedName>
        <fullName evidence="2">Uncharacterized protein</fullName>
    </submittedName>
</protein>
<feature type="region of interest" description="Disordered" evidence="1">
    <location>
        <begin position="366"/>
        <end position="434"/>
    </location>
</feature>
<dbReference type="RefSeq" id="XP_062645326.1">
    <property type="nucleotide sequence ID" value="XM_062793376.1"/>
</dbReference>
<accession>A0AAN6TWM5</accession>
<evidence type="ECO:0000313" key="2">
    <source>
        <dbReference type="EMBL" id="KAK4121555.1"/>
    </source>
</evidence>
<name>A0AAN6TWM5_9PEZI</name>
<feature type="region of interest" description="Disordered" evidence="1">
    <location>
        <begin position="304"/>
        <end position="333"/>
    </location>
</feature>
<evidence type="ECO:0000256" key="1">
    <source>
        <dbReference type="SAM" id="MobiDB-lite"/>
    </source>
</evidence>
<reference evidence="2" key="1">
    <citation type="journal article" date="2023" name="Mol. Phylogenet. Evol.">
        <title>Genome-scale phylogeny and comparative genomics of the fungal order Sordariales.</title>
        <authorList>
            <person name="Hensen N."/>
            <person name="Bonometti L."/>
            <person name="Westerberg I."/>
            <person name="Brannstrom I.O."/>
            <person name="Guillou S."/>
            <person name="Cros-Aarteil S."/>
            <person name="Calhoun S."/>
            <person name="Haridas S."/>
            <person name="Kuo A."/>
            <person name="Mondo S."/>
            <person name="Pangilinan J."/>
            <person name="Riley R."/>
            <person name="LaButti K."/>
            <person name="Andreopoulos B."/>
            <person name="Lipzen A."/>
            <person name="Chen C."/>
            <person name="Yan M."/>
            <person name="Daum C."/>
            <person name="Ng V."/>
            <person name="Clum A."/>
            <person name="Steindorff A."/>
            <person name="Ohm R.A."/>
            <person name="Martin F."/>
            <person name="Silar P."/>
            <person name="Natvig D.O."/>
            <person name="Lalanne C."/>
            <person name="Gautier V."/>
            <person name="Ament-Velasquez S.L."/>
            <person name="Kruys A."/>
            <person name="Hutchinson M.I."/>
            <person name="Powell A.J."/>
            <person name="Barry K."/>
            <person name="Miller A.N."/>
            <person name="Grigoriev I.V."/>
            <person name="Debuchy R."/>
            <person name="Gladieux P."/>
            <person name="Hiltunen Thoren M."/>
            <person name="Johannesson H."/>
        </authorList>
    </citation>
    <scope>NUCLEOTIDE SEQUENCE</scope>
    <source>
        <strain evidence="2">CBS 731.68</strain>
    </source>
</reference>
<keyword evidence="3" id="KW-1185">Reference proteome</keyword>
<dbReference type="Proteomes" id="UP001302602">
    <property type="component" value="Unassembled WGS sequence"/>
</dbReference>
<feature type="compositionally biased region" description="Polar residues" evidence="1">
    <location>
        <begin position="423"/>
        <end position="434"/>
    </location>
</feature>
<reference evidence="2" key="2">
    <citation type="submission" date="2023-05" db="EMBL/GenBank/DDBJ databases">
        <authorList>
            <consortium name="Lawrence Berkeley National Laboratory"/>
            <person name="Steindorff A."/>
            <person name="Hensen N."/>
            <person name="Bonometti L."/>
            <person name="Westerberg I."/>
            <person name="Brannstrom I.O."/>
            <person name="Guillou S."/>
            <person name="Cros-Aarteil S."/>
            <person name="Calhoun S."/>
            <person name="Haridas S."/>
            <person name="Kuo A."/>
            <person name="Mondo S."/>
            <person name="Pangilinan J."/>
            <person name="Riley R."/>
            <person name="Labutti K."/>
            <person name="Andreopoulos B."/>
            <person name="Lipzen A."/>
            <person name="Chen C."/>
            <person name="Yanf M."/>
            <person name="Daum C."/>
            <person name="Ng V."/>
            <person name="Clum A."/>
            <person name="Ohm R."/>
            <person name="Martin F."/>
            <person name="Silar P."/>
            <person name="Natvig D."/>
            <person name="Lalanne C."/>
            <person name="Gautier V."/>
            <person name="Ament-Velasquez S.L."/>
            <person name="Kruys A."/>
            <person name="Hutchinson M.I."/>
            <person name="Powell A.J."/>
            <person name="Barry K."/>
            <person name="Miller A.N."/>
            <person name="Grigoriev I.V."/>
            <person name="Debuchy R."/>
            <person name="Gladieux P."/>
            <person name="Thoren M.H."/>
            <person name="Johannesson H."/>
        </authorList>
    </citation>
    <scope>NUCLEOTIDE SEQUENCE</scope>
    <source>
        <strain evidence="2">CBS 731.68</strain>
    </source>
</reference>